<dbReference type="PATRIC" id="fig|1423781.4.peg.555"/>
<organism evidence="14 15">
    <name type="scientific">Apilactobacillus ozensis DSM 23829 = JCM 17196</name>
    <dbReference type="NCBI Taxonomy" id="1423781"/>
    <lineage>
        <taxon>Bacteria</taxon>
        <taxon>Bacillati</taxon>
        <taxon>Bacillota</taxon>
        <taxon>Bacilli</taxon>
        <taxon>Lactobacillales</taxon>
        <taxon>Lactobacillaceae</taxon>
        <taxon>Apilactobacillus</taxon>
    </lineage>
</organism>
<dbReference type="Proteomes" id="UP000052012">
    <property type="component" value="Unassembled WGS sequence"/>
</dbReference>
<dbReference type="GO" id="GO:0051082">
    <property type="term" value="F:unfolded protein binding"/>
    <property type="evidence" value="ECO:0007669"/>
    <property type="project" value="TreeGrafter"/>
</dbReference>
<evidence type="ECO:0000256" key="13">
    <source>
        <dbReference type="SAM" id="MobiDB-lite"/>
    </source>
</evidence>
<dbReference type="EMBL" id="AYYQ01000035">
    <property type="protein sequence ID" value="KRM67822.1"/>
    <property type="molecule type" value="Genomic_DNA"/>
</dbReference>
<dbReference type="GO" id="GO:0005737">
    <property type="term" value="C:cytoplasm"/>
    <property type="evidence" value="ECO:0007669"/>
    <property type="project" value="UniProtKB-SubCell"/>
</dbReference>
<comment type="similarity">
    <text evidence="2 10 12">Belongs to the GrpE family.</text>
</comment>
<dbReference type="AlphaFoldDB" id="A0A0R2AKU9"/>
<dbReference type="GO" id="GO:0042803">
    <property type="term" value="F:protein homodimerization activity"/>
    <property type="evidence" value="ECO:0007669"/>
    <property type="project" value="InterPro"/>
</dbReference>
<evidence type="ECO:0000256" key="12">
    <source>
        <dbReference type="RuleBase" id="RU004478"/>
    </source>
</evidence>
<evidence type="ECO:0000256" key="2">
    <source>
        <dbReference type="ARBA" id="ARBA00009054"/>
    </source>
</evidence>
<dbReference type="GO" id="GO:0000774">
    <property type="term" value="F:adenyl-nucleotide exchange factor activity"/>
    <property type="evidence" value="ECO:0007669"/>
    <property type="project" value="InterPro"/>
</dbReference>
<protein>
    <recommendedName>
        <fullName evidence="8 10">Protein GrpE</fullName>
    </recommendedName>
    <alternativeName>
        <fullName evidence="9 10">HSP-70 cofactor</fullName>
    </alternativeName>
</protein>
<proteinExistence type="inferred from homology"/>
<keyword evidence="6 10" id="KW-0143">Chaperone</keyword>
<dbReference type="RefSeq" id="WP_056966813.1">
    <property type="nucleotide sequence ID" value="NZ_AYYQ01000035.1"/>
</dbReference>
<dbReference type="OrthoDB" id="9812586at2"/>
<dbReference type="SUPFAM" id="SSF58014">
    <property type="entry name" value="Coiled-coil domain of nucleotide exchange factor GrpE"/>
    <property type="match status" value="1"/>
</dbReference>
<dbReference type="InterPro" id="IPR013805">
    <property type="entry name" value="GrpE_CC"/>
</dbReference>
<evidence type="ECO:0000256" key="8">
    <source>
        <dbReference type="ARBA" id="ARBA00072274"/>
    </source>
</evidence>
<gene>
    <name evidence="10" type="primary">grpE</name>
    <name evidence="14" type="ORF">FD06_GL000542</name>
</gene>
<sequence>MAKDKEEKNTDQKVSSKEKSNSKSVKDDSSKKKAKTKELSPEAKKIQELENKVDELSDKYLRSEAEMQNMQSRFKREKASMLKYDGQKLASSILPVIDNLQRAVEVEVDDESGKQLKKGVEMVISHFNKALGENDIESINPLNEKFDPNLCQAVQTEAADDEHPADTVVKVLQKGYKLSDRVIRPAMVVVAQ</sequence>
<dbReference type="FunFam" id="2.30.22.10:FF:000001">
    <property type="entry name" value="Protein GrpE"/>
    <property type="match status" value="1"/>
</dbReference>
<dbReference type="NCBIfam" id="NF010738">
    <property type="entry name" value="PRK14140.1"/>
    <property type="match status" value="1"/>
</dbReference>
<dbReference type="NCBIfam" id="NF010759">
    <property type="entry name" value="PRK14162.1"/>
    <property type="match status" value="1"/>
</dbReference>
<evidence type="ECO:0000256" key="4">
    <source>
        <dbReference type="ARBA" id="ARBA00022490"/>
    </source>
</evidence>
<dbReference type="InterPro" id="IPR000740">
    <property type="entry name" value="GrpE"/>
</dbReference>
<evidence type="ECO:0000256" key="5">
    <source>
        <dbReference type="ARBA" id="ARBA00023016"/>
    </source>
</evidence>
<dbReference type="Pfam" id="PF01025">
    <property type="entry name" value="GrpE"/>
    <property type="match status" value="1"/>
</dbReference>
<comment type="subunit">
    <text evidence="3 10">Homodimer.</text>
</comment>
<dbReference type="InterPro" id="IPR009012">
    <property type="entry name" value="GrpE_head"/>
</dbReference>
<feature type="region of interest" description="Disordered" evidence="13">
    <location>
        <begin position="1"/>
        <end position="51"/>
    </location>
</feature>
<evidence type="ECO:0000313" key="14">
    <source>
        <dbReference type="EMBL" id="KRM67822.1"/>
    </source>
</evidence>
<comment type="subcellular location">
    <subcellularLocation>
        <location evidence="1 10">Cytoplasm</location>
    </subcellularLocation>
</comment>
<dbReference type="SUPFAM" id="SSF51064">
    <property type="entry name" value="Head domain of nucleotide exchange factor GrpE"/>
    <property type="match status" value="1"/>
</dbReference>
<reference evidence="14 15" key="1">
    <citation type="journal article" date="2015" name="Genome Announc.">
        <title>Expanding the biotechnology potential of lactobacilli through comparative genomics of 213 strains and associated genera.</title>
        <authorList>
            <person name="Sun Z."/>
            <person name="Harris H.M."/>
            <person name="McCann A."/>
            <person name="Guo C."/>
            <person name="Argimon S."/>
            <person name="Zhang W."/>
            <person name="Yang X."/>
            <person name="Jeffery I.B."/>
            <person name="Cooney J.C."/>
            <person name="Kagawa T.F."/>
            <person name="Liu W."/>
            <person name="Song Y."/>
            <person name="Salvetti E."/>
            <person name="Wrobel A."/>
            <person name="Rasinkangas P."/>
            <person name="Parkhill J."/>
            <person name="Rea M.C."/>
            <person name="O'Sullivan O."/>
            <person name="Ritari J."/>
            <person name="Douillard F.P."/>
            <person name="Paul Ross R."/>
            <person name="Yang R."/>
            <person name="Briner A.E."/>
            <person name="Felis G.E."/>
            <person name="de Vos W.M."/>
            <person name="Barrangou R."/>
            <person name="Klaenhammer T.R."/>
            <person name="Caufield P.W."/>
            <person name="Cui Y."/>
            <person name="Zhang H."/>
            <person name="O'Toole P.W."/>
        </authorList>
    </citation>
    <scope>NUCLEOTIDE SEQUENCE [LARGE SCALE GENOMIC DNA]</scope>
    <source>
        <strain evidence="14 15">DSM 23829</strain>
    </source>
</reference>
<evidence type="ECO:0000256" key="10">
    <source>
        <dbReference type="HAMAP-Rule" id="MF_01151"/>
    </source>
</evidence>
<evidence type="ECO:0000313" key="15">
    <source>
        <dbReference type="Proteomes" id="UP000052012"/>
    </source>
</evidence>
<evidence type="ECO:0000256" key="3">
    <source>
        <dbReference type="ARBA" id="ARBA00011738"/>
    </source>
</evidence>
<evidence type="ECO:0000256" key="1">
    <source>
        <dbReference type="ARBA" id="ARBA00004496"/>
    </source>
</evidence>
<evidence type="ECO:0000256" key="6">
    <source>
        <dbReference type="ARBA" id="ARBA00023186"/>
    </source>
</evidence>
<comment type="caution">
    <text evidence="14">The sequence shown here is derived from an EMBL/GenBank/DDBJ whole genome shotgun (WGS) entry which is preliminary data.</text>
</comment>
<keyword evidence="4 10" id="KW-0963">Cytoplasm</keyword>
<dbReference type="Gene3D" id="3.90.20.20">
    <property type="match status" value="1"/>
</dbReference>
<dbReference type="GO" id="GO:0051087">
    <property type="term" value="F:protein-folding chaperone binding"/>
    <property type="evidence" value="ECO:0007669"/>
    <property type="project" value="InterPro"/>
</dbReference>
<dbReference type="PANTHER" id="PTHR21237:SF23">
    <property type="entry name" value="GRPE PROTEIN HOMOLOG, MITOCHONDRIAL"/>
    <property type="match status" value="1"/>
</dbReference>
<comment type="function">
    <text evidence="7 10 11">Participates actively in the response to hyperosmotic and heat shock by preventing the aggregation of stress-denatured proteins, in association with DnaK and GrpE. It is the nucleotide exchange factor for DnaK and may function as a thermosensor. Unfolded proteins bind initially to DnaJ; upon interaction with the DnaJ-bound protein, DnaK hydrolyzes its bound ATP, resulting in the formation of a stable complex. GrpE releases ADP from DnaK; ATP binding to DnaK triggers the release of the substrate protein, thus completing the reaction cycle. Several rounds of ATP-dependent interactions between DnaJ, DnaK and GrpE are required for fully efficient folding.</text>
</comment>
<dbReference type="HAMAP" id="MF_01151">
    <property type="entry name" value="GrpE"/>
    <property type="match status" value="1"/>
</dbReference>
<evidence type="ECO:0000256" key="11">
    <source>
        <dbReference type="RuleBase" id="RU000639"/>
    </source>
</evidence>
<accession>A0A0R2AKU9</accession>
<dbReference type="PRINTS" id="PR00773">
    <property type="entry name" value="GRPEPROTEIN"/>
</dbReference>
<dbReference type="GO" id="GO:0006457">
    <property type="term" value="P:protein folding"/>
    <property type="evidence" value="ECO:0007669"/>
    <property type="project" value="InterPro"/>
</dbReference>
<evidence type="ECO:0000256" key="7">
    <source>
        <dbReference type="ARBA" id="ARBA00053401"/>
    </source>
</evidence>
<evidence type="ECO:0000256" key="9">
    <source>
        <dbReference type="ARBA" id="ARBA00076414"/>
    </source>
</evidence>
<keyword evidence="5 10" id="KW-0346">Stress response</keyword>
<dbReference type="PROSITE" id="PS01071">
    <property type="entry name" value="GRPE"/>
    <property type="match status" value="1"/>
</dbReference>
<dbReference type="Gene3D" id="2.30.22.10">
    <property type="entry name" value="Head domain of nucleotide exchange factor GrpE"/>
    <property type="match status" value="1"/>
</dbReference>
<dbReference type="PANTHER" id="PTHR21237">
    <property type="entry name" value="GRPE PROTEIN"/>
    <property type="match status" value="1"/>
</dbReference>
<dbReference type="CDD" id="cd00446">
    <property type="entry name" value="GrpE"/>
    <property type="match status" value="1"/>
</dbReference>
<name>A0A0R2AKU9_9LACO</name>
<dbReference type="STRING" id="1423781.FD06_GL000542"/>
<keyword evidence="15" id="KW-1185">Reference proteome</keyword>